<name>A0ABT3Q0A2_9BACT</name>
<gene>
    <name evidence="8" type="ORF">LQ318_11645</name>
</gene>
<proteinExistence type="inferred from homology"/>
<keyword evidence="4 5" id="KW-0046">Antibiotic resistance</keyword>
<dbReference type="EMBL" id="JAJNDC010000003">
    <property type="protein sequence ID" value="MCW9713554.1"/>
    <property type="molecule type" value="Genomic_DNA"/>
</dbReference>
<dbReference type="Gene3D" id="3.40.710.10">
    <property type="entry name" value="DD-peptidase/beta-lactamase superfamily"/>
    <property type="match status" value="1"/>
</dbReference>
<keyword evidence="6" id="KW-0732">Signal</keyword>
<dbReference type="InterPro" id="IPR001466">
    <property type="entry name" value="Beta-lactam-related"/>
</dbReference>
<evidence type="ECO:0000256" key="5">
    <source>
        <dbReference type="RuleBase" id="RU361140"/>
    </source>
</evidence>
<keyword evidence="3 5" id="KW-0378">Hydrolase</keyword>
<evidence type="ECO:0000256" key="6">
    <source>
        <dbReference type="SAM" id="SignalP"/>
    </source>
</evidence>
<dbReference type="EC" id="3.5.2.6" evidence="5"/>
<comment type="catalytic activity">
    <reaction evidence="1 5">
        <text>a beta-lactam + H2O = a substituted beta-amino acid</text>
        <dbReference type="Rhea" id="RHEA:20401"/>
        <dbReference type="ChEBI" id="CHEBI:15377"/>
        <dbReference type="ChEBI" id="CHEBI:35627"/>
        <dbReference type="ChEBI" id="CHEBI:140347"/>
        <dbReference type="EC" id="3.5.2.6"/>
    </reaction>
</comment>
<sequence>MKRLYYFLFIIATTAACGSVSNPEVAVNQLQSQSGISEVQTDRIFHTLRFYPNQTQLSIAFIDDTSAVFYGAVRAADTLRITDNKDLVFEIGSLSKVFTAALLADLAYQNKLALDQPIKEQLDFPLNVNDSLRITFKHLANHTSGLPRLPSGFIWESMWHMDNPYKDYDEEKLRDYMRNEMELDHVPGTHFQYSNIGAGILGYVLTHVEDQSYEKMLQQRIFQPLDMPQTTTQRTLVAEKLVPGLTKRGNIATNWDLGAIPGAGALLSTAVDMARFGSANFDTSNKVLNLQQQKTFGIDEKMDIALGWFILKQDSTTRWHWHNGGTGGYRSSMALDLDRKKGVVVLSNISAGHSHAAHIDSLSFTLLRSMEPVQQPLN</sequence>
<feature type="chain" id="PRO_5047255087" description="Beta-lactamase" evidence="6">
    <location>
        <begin position="19"/>
        <end position="378"/>
    </location>
</feature>
<dbReference type="PANTHER" id="PTHR46825">
    <property type="entry name" value="D-ALANYL-D-ALANINE-CARBOXYPEPTIDASE/ENDOPEPTIDASE AMPH"/>
    <property type="match status" value="1"/>
</dbReference>
<feature type="domain" description="Beta-lactamase-related" evidence="7">
    <location>
        <begin position="59"/>
        <end position="354"/>
    </location>
</feature>
<evidence type="ECO:0000256" key="2">
    <source>
        <dbReference type="ARBA" id="ARBA00007840"/>
    </source>
</evidence>
<dbReference type="Proteomes" id="UP001207337">
    <property type="component" value="Unassembled WGS sequence"/>
</dbReference>
<evidence type="ECO:0000256" key="4">
    <source>
        <dbReference type="ARBA" id="ARBA00023251"/>
    </source>
</evidence>
<dbReference type="PANTHER" id="PTHR46825:SF8">
    <property type="entry name" value="BETA-LACTAMASE-RELATED"/>
    <property type="match status" value="1"/>
</dbReference>
<dbReference type="Pfam" id="PF00144">
    <property type="entry name" value="Beta-lactamase"/>
    <property type="match status" value="1"/>
</dbReference>
<dbReference type="RefSeq" id="WP_265790345.1">
    <property type="nucleotide sequence ID" value="NZ_BAABRS010000003.1"/>
</dbReference>
<dbReference type="InterPro" id="IPR050491">
    <property type="entry name" value="AmpC-like"/>
</dbReference>
<dbReference type="PROSITE" id="PS00336">
    <property type="entry name" value="BETA_LACTAMASE_C"/>
    <property type="match status" value="1"/>
</dbReference>
<dbReference type="InterPro" id="IPR012338">
    <property type="entry name" value="Beta-lactam/transpept-like"/>
</dbReference>
<evidence type="ECO:0000256" key="1">
    <source>
        <dbReference type="ARBA" id="ARBA00001526"/>
    </source>
</evidence>
<organism evidence="8 9">
    <name type="scientific">Fodinibius salicampi</name>
    <dbReference type="NCBI Taxonomy" id="1920655"/>
    <lineage>
        <taxon>Bacteria</taxon>
        <taxon>Pseudomonadati</taxon>
        <taxon>Balneolota</taxon>
        <taxon>Balneolia</taxon>
        <taxon>Balneolales</taxon>
        <taxon>Balneolaceae</taxon>
        <taxon>Fodinibius</taxon>
    </lineage>
</organism>
<dbReference type="InterPro" id="IPR001586">
    <property type="entry name" value="Beta-lactam_class-C_AS"/>
</dbReference>
<evidence type="ECO:0000259" key="7">
    <source>
        <dbReference type="Pfam" id="PF00144"/>
    </source>
</evidence>
<accession>A0ABT3Q0A2</accession>
<evidence type="ECO:0000313" key="9">
    <source>
        <dbReference type="Proteomes" id="UP001207337"/>
    </source>
</evidence>
<dbReference type="PROSITE" id="PS51257">
    <property type="entry name" value="PROKAR_LIPOPROTEIN"/>
    <property type="match status" value="1"/>
</dbReference>
<dbReference type="SUPFAM" id="SSF56601">
    <property type="entry name" value="beta-lactamase/transpeptidase-like"/>
    <property type="match status" value="1"/>
</dbReference>
<feature type="signal peptide" evidence="6">
    <location>
        <begin position="1"/>
        <end position="18"/>
    </location>
</feature>
<protein>
    <recommendedName>
        <fullName evidence="5">Beta-lactamase</fullName>
        <ecNumber evidence="5">3.5.2.6</ecNumber>
    </recommendedName>
</protein>
<comment type="caution">
    <text evidence="8">The sequence shown here is derived from an EMBL/GenBank/DDBJ whole genome shotgun (WGS) entry which is preliminary data.</text>
</comment>
<evidence type="ECO:0000313" key="8">
    <source>
        <dbReference type="EMBL" id="MCW9713554.1"/>
    </source>
</evidence>
<comment type="similarity">
    <text evidence="2 5">Belongs to the class-C beta-lactamase family.</text>
</comment>
<reference evidence="8 9" key="1">
    <citation type="submission" date="2021-11" db="EMBL/GenBank/DDBJ databases">
        <title>Aliifidinibius sp. nov., a new bacterium isolated from saline soil.</title>
        <authorList>
            <person name="Galisteo C."/>
            <person name="De La Haba R."/>
            <person name="Sanchez-Porro C."/>
            <person name="Ventosa A."/>
        </authorList>
    </citation>
    <scope>NUCLEOTIDE SEQUENCE [LARGE SCALE GENOMIC DNA]</scope>
    <source>
        <strain evidence="8 9">KACC 190600</strain>
    </source>
</reference>
<keyword evidence="9" id="KW-1185">Reference proteome</keyword>
<evidence type="ECO:0000256" key="3">
    <source>
        <dbReference type="ARBA" id="ARBA00022801"/>
    </source>
</evidence>